<proteinExistence type="predicted"/>
<keyword evidence="2" id="KW-1185">Reference proteome</keyword>
<accession>A0ABN9CZB4</accession>
<sequence>MHSSKEKKIHTKLSMCPVSPHDMCYQEIREGTGRRGGSEKSGSN</sequence>
<gene>
    <name evidence="1" type="ORF">SPARVUS_LOCUS5967783</name>
</gene>
<dbReference type="EMBL" id="CATNWA010013198">
    <property type="protein sequence ID" value="CAI9564712.1"/>
    <property type="molecule type" value="Genomic_DNA"/>
</dbReference>
<name>A0ABN9CZB4_9NEOB</name>
<evidence type="ECO:0000313" key="2">
    <source>
        <dbReference type="Proteomes" id="UP001162483"/>
    </source>
</evidence>
<comment type="caution">
    <text evidence="1">The sequence shown here is derived from an EMBL/GenBank/DDBJ whole genome shotgun (WGS) entry which is preliminary data.</text>
</comment>
<dbReference type="Proteomes" id="UP001162483">
    <property type="component" value="Unassembled WGS sequence"/>
</dbReference>
<protein>
    <submittedName>
        <fullName evidence="1">Uncharacterized protein</fullName>
    </submittedName>
</protein>
<feature type="non-terminal residue" evidence="1">
    <location>
        <position position="44"/>
    </location>
</feature>
<reference evidence="1" key="1">
    <citation type="submission" date="2023-05" db="EMBL/GenBank/DDBJ databases">
        <authorList>
            <person name="Stuckert A."/>
        </authorList>
    </citation>
    <scope>NUCLEOTIDE SEQUENCE</scope>
</reference>
<organism evidence="1 2">
    <name type="scientific">Staurois parvus</name>
    <dbReference type="NCBI Taxonomy" id="386267"/>
    <lineage>
        <taxon>Eukaryota</taxon>
        <taxon>Metazoa</taxon>
        <taxon>Chordata</taxon>
        <taxon>Craniata</taxon>
        <taxon>Vertebrata</taxon>
        <taxon>Euteleostomi</taxon>
        <taxon>Amphibia</taxon>
        <taxon>Batrachia</taxon>
        <taxon>Anura</taxon>
        <taxon>Neobatrachia</taxon>
        <taxon>Ranoidea</taxon>
        <taxon>Ranidae</taxon>
        <taxon>Staurois</taxon>
    </lineage>
</organism>
<evidence type="ECO:0000313" key="1">
    <source>
        <dbReference type="EMBL" id="CAI9564712.1"/>
    </source>
</evidence>